<organism evidence="3 4">
    <name type="scientific">Sporomusa acidovorans (strain ATCC 49682 / DSM 3132 / Mol)</name>
    <dbReference type="NCBI Taxonomy" id="1123286"/>
    <lineage>
        <taxon>Bacteria</taxon>
        <taxon>Bacillati</taxon>
        <taxon>Bacillota</taxon>
        <taxon>Negativicutes</taxon>
        <taxon>Selenomonadales</taxon>
        <taxon>Sporomusaceae</taxon>
        <taxon>Sporomusa</taxon>
    </lineage>
</organism>
<keyword evidence="4" id="KW-1185">Reference proteome</keyword>
<evidence type="ECO:0000256" key="2">
    <source>
        <dbReference type="SAM" id="SignalP"/>
    </source>
</evidence>
<feature type="compositionally biased region" description="Low complexity" evidence="1">
    <location>
        <begin position="48"/>
        <end position="63"/>
    </location>
</feature>
<proteinExistence type="predicted"/>
<evidence type="ECO:0000256" key="1">
    <source>
        <dbReference type="SAM" id="MobiDB-lite"/>
    </source>
</evidence>
<dbReference type="RefSeq" id="WP_093794779.1">
    <property type="nucleotide sequence ID" value="NZ_CP155571.1"/>
</dbReference>
<evidence type="ECO:0000313" key="4">
    <source>
        <dbReference type="Proteomes" id="UP000216052"/>
    </source>
</evidence>
<gene>
    <name evidence="3" type="ORF">SPACI_044460</name>
</gene>
<name>A0ABZ3J8Y8_SPOA4</name>
<evidence type="ECO:0000313" key="3">
    <source>
        <dbReference type="EMBL" id="XFO74336.1"/>
    </source>
</evidence>
<feature type="compositionally biased region" description="Polar residues" evidence="1">
    <location>
        <begin position="64"/>
        <end position="87"/>
    </location>
</feature>
<feature type="region of interest" description="Disordered" evidence="1">
    <location>
        <begin position="46"/>
        <end position="106"/>
    </location>
</feature>
<feature type="chain" id="PRO_5046882548" evidence="2">
    <location>
        <begin position="43"/>
        <end position="415"/>
    </location>
</feature>
<protein>
    <submittedName>
        <fullName evidence="3">Uncharacterized protein</fullName>
    </submittedName>
</protein>
<feature type="compositionally biased region" description="Basic and acidic residues" evidence="1">
    <location>
        <begin position="88"/>
        <end position="101"/>
    </location>
</feature>
<reference evidence="3" key="1">
    <citation type="submission" date="2024-05" db="EMBL/GenBank/DDBJ databases">
        <title>Isolation and characterization of Sporomusa carbonis sp. nov., a carboxydotrophic hydrogenogen in the genus of Sporomusa isolated from a charcoal burning pile.</title>
        <authorList>
            <person name="Boeer T."/>
            <person name="Rosenbaum F."/>
            <person name="Eysell L."/>
            <person name="Mueller V."/>
            <person name="Daniel R."/>
            <person name="Poehlein A."/>
        </authorList>
    </citation>
    <scope>NUCLEOTIDE SEQUENCE [LARGE SCALE GENOMIC DNA]</scope>
    <source>
        <strain evidence="3">DSM 3132</strain>
    </source>
</reference>
<accession>A0ABZ3J8Y8</accession>
<feature type="signal peptide" evidence="2">
    <location>
        <begin position="1"/>
        <end position="42"/>
    </location>
</feature>
<keyword evidence="2" id="KW-0732">Signal</keyword>
<sequence length="415" mass="45055">MKHHSRRKTTKRKYKQLMAALAGAALVSTALLPGLPISKAHAADQTVTASPAGETAAETATPGQDAQNQPDQNASPEKNQLPVNDQGSKPDKQPRHERERNTATSPIAALKAAAAKYGFDQNHDKFSLAWQSETDAMVIVQTENGTTFKVHLSLDNGTWTIDSVKRIVTGGYSDGVQAGDPVEVVKDNAATFGFDADNDYFTLLSITGGKAIVQVKTSGQTFKVDLERRAGSWIITTIRGIGNSVYPATYRPASLYGYPTLGAATGPVATINEQVLYTNNSFAAWSWRETTYPADMKLGVLFLKPQSADTAEIPGVIIDKLDTIDFGRQLALYAHIGSVAAKGYGIGIEKVVQTGNDLTVTVRLKSPWETDKLWPTKTNDVIPLDRLTLNFDNPIHIKFVDSNGSNLINYTIYNR</sequence>
<dbReference type="Proteomes" id="UP000216052">
    <property type="component" value="Chromosome"/>
</dbReference>
<dbReference type="EMBL" id="CP155571">
    <property type="protein sequence ID" value="XFO74336.1"/>
    <property type="molecule type" value="Genomic_DNA"/>
</dbReference>